<dbReference type="GO" id="GO:0016787">
    <property type="term" value="F:hydrolase activity"/>
    <property type="evidence" value="ECO:0007669"/>
    <property type="project" value="UniProtKB-KW"/>
</dbReference>
<dbReference type="SMART" id="SM00191">
    <property type="entry name" value="Int_alpha"/>
    <property type="match status" value="5"/>
</dbReference>
<evidence type="ECO:0000256" key="2">
    <source>
        <dbReference type="ARBA" id="ARBA00022737"/>
    </source>
</evidence>
<dbReference type="PANTHER" id="PTHR23221:SF7">
    <property type="entry name" value="PHOSPHATIDYLINOSITOL-GLYCAN-SPECIFIC PHOSPHOLIPASE D"/>
    <property type="match status" value="1"/>
</dbReference>
<dbReference type="SUPFAM" id="SSF69318">
    <property type="entry name" value="Integrin alpha N-terminal domain"/>
    <property type="match status" value="2"/>
</dbReference>
<dbReference type="PRINTS" id="PR01185">
    <property type="entry name" value="INTEGRINA"/>
</dbReference>
<name>A0A927M0L0_9ACTN</name>
<evidence type="ECO:0000256" key="4">
    <source>
        <dbReference type="ARBA" id="ARBA00023180"/>
    </source>
</evidence>
<evidence type="ECO:0000313" key="6">
    <source>
        <dbReference type="Proteomes" id="UP000649753"/>
    </source>
</evidence>
<keyword evidence="6" id="KW-1185">Reference proteome</keyword>
<dbReference type="GO" id="GO:0007155">
    <property type="term" value="P:cell adhesion"/>
    <property type="evidence" value="ECO:0007669"/>
    <property type="project" value="InterPro"/>
</dbReference>
<dbReference type="InterPro" id="IPR013519">
    <property type="entry name" value="Int_alpha_beta-p"/>
</dbReference>
<dbReference type="AlphaFoldDB" id="A0A927M0L0"/>
<dbReference type="InterPro" id="IPR028994">
    <property type="entry name" value="Integrin_alpha_N"/>
</dbReference>
<evidence type="ECO:0000313" key="5">
    <source>
        <dbReference type="EMBL" id="MBE1485389.1"/>
    </source>
</evidence>
<dbReference type="InterPro" id="IPR000413">
    <property type="entry name" value="Integrin_alpha"/>
</dbReference>
<reference evidence="5" key="1">
    <citation type="submission" date="2020-10" db="EMBL/GenBank/DDBJ databases">
        <title>Sequencing the genomes of 1000 actinobacteria strains.</title>
        <authorList>
            <person name="Klenk H.-P."/>
        </authorList>
    </citation>
    <scope>NUCLEOTIDE SEQUENCE</scope>
    <source>
        <strain evidence="5">DSM 46832</strain>
    </source>
</reference>
<dbReference type="Gene3D" id="2.130.10.130">
    <property type="entry name" value="Integrin alpha, N-terminal"/>
    <property type="match status" value="3"/>
</dbReference>
<protein>
    <recommendedName>
        <fullName evidence="7">VCBS repeat-containing protein</fullName>
    </recommendedName>
</protein>
<comment type="caution">
    <text evidence="5">The sequence shown here is derived from an EMBL/GenBank/DDBJ whole genome shotgun (WGS) entry which is preliminary data.</text>
</comment>
<dbReference type="GO" id="GO:0008305">
    <property type="term" value="C:integrin complex"/>
    <property type="evidence" value="ECO:0007669"/>
    <property type="project" value="InterPro"/>
</dbReference>
<dbReference type="Pfam" id="PF01839">
    <property type="entry name" value="FG-GAP"/>
    <property type="match status" value="4"/>
</dbReference>
<evidence type="ECO:0000256" key="3">
    <source>
        <dbReference type="ARBA" id="ARBA00022801"/>
    </source>
</evidence>
<sequence length="515" mass="52020">MTKPPLPPRPPLPARDLNEVRSDFNGDGRPDLAVTELRKVSTSRPVDVVHVLFGGPQGGFTEVGSQYFDHTTPGMPNDDGAADPHSEINDFGRALASGDFDDDGFADLAIGGVHDRFRVLYGGPSGLTTTGARMIRLGDVAPGADVPGEGITGENLFGSALTVGDFNGDGTDDLVAGAPRASSPWVGGVALLRGTPDGLSPGAAQWISGRTPGLPVSVETDGFGAVLASADFNDDGRDDLAVGFDRDHVGAAYFAGSVVILPGATDGLRIAAATMFYQDTPGIPDVAEYADSFGHALAAGDITGDGYPDLVVGTQSEGLSSDSSDRGGSVTVLRGSSGGLTVTGVQYLTQRTPGVPGSDEPAAQFGTELAFGDFNHDGRGDIAVGSPGETVGGIGGAGAITVFRGSPQGLVVTGAGRLEWTAPDMPASAAASYFYLGDVLHTVRQPDGGASLVVGSTNGQVTGGPTQSGLVMVFPGTTGTLGAPGGVTARGHRIWSAADLPVGAQESARFGRTLG</sequence>
<dbReference type="EMBL" id="JADBEB010000001">
    <property type="protein sequence ID" value="MBE1485389.1"/>
    <property type="molecule type" value="Genomic_DNA"/>
</dbReference>
<keyword evidence="2" id="KW-0677">Repeat</keyword>
<dbReference type="InterPro" id="IPR013517">
    <property type="entry name" value="FG-GAP"/>
</dbReference>
<keyword evidence="1" id="KW-0732">Signal</keyword>
<evidence type="ECO:0000256" key="1">
    <source>
        <dbReference type="ARBA" id="ARBA00022729"/>
    </source>
</evidence>
<dbReference type="Proteomes" id="UP000649753">
    <property type="component" value="Unassembled WGS sequence"/>
</dbReference>
<accession>A0A927M0L0</accession>
<gene>
    <name evidence="5" type="ORF">H4W31_001027</name>
</gene>
<proteinExistence type="predicted"/>
<dbReference type="RefSeq" id="WP_192765580.1">
    <property type="nucleotide sequence ID" value="NZ_JADBEB010000001.1"/>
</dbReference>
<keyword evidence="4" id="KW-0325">Glycoprotein</keyword>
<keyword evidence="3" id="KW-0378">Hydrolase</keyword>
<evidence type="ECO:0008006" key="7">
    <source>
        <dbReference type="Google" id="ProtNLM"/>
    </source>
</evidence>
<dbReference type="PANTHER" id="PTHR23221">
    <property type="entry name" value="GLYCOSYLPHOSPHATIDYLINOSITOL PHOSPHOLIPASE D"/>
    <property type="match status" value="1"/>
</dbReference>
<organism evidence="5 6">
    <name type="scientific">Plantactinospora soyae</name>
    <dbReference type="NCBI Taxonomy" id="1544732"/>
    <lineage>
        <taxon>Bacteria</taxon>
        <taxon>Bacillati</taxon>
        <taxon>Actinomycetota</taxon>
        <taxon>Actinomycetes</taxon>
        <taxon>Micromonosporales</taxon>
        <taxon>Micromonosporaceae</taxon>
        <taxon>Plantactinospora</taxon>
    </lineage>
</organism>
<dbReference type="PROSITE" id="PS51470">
    <property type="entry name" value="FG_GAP"/>
    <property type="match status" value="4"/>
</dbReference>